<evidence type="ECO:0000313" key="5">
    <source>
        <dbReference type="Proteomes" id="UP001275440"/>
    </source>
</evidence>
<dbReference type="Gene3D" id="1.10.357.10">
    <property type="entry name" value="Tetracycline Repressor, domain 2"/>
    <property type="match status" value="1"/>
</dbReference>
<feature type="DNA-binding region" description="H-T-H motif" evidence="2">
    <location>
        <begin position="35"/>
        <end position="54"/>
    </location>
</feature>
<organism evidence="4 5">
    <name type="scientific">Rhodococcus zopfii</name>
    <dbReference type="NCBI Taxonomy" id="43772"/>
    <lineage>
        <taxon>Bacteria</taxon>
        <taxon>Bacillati</taxon>
        <taxon>Actinomycetota</taxon>
        <taxon>Actinomycetes</taxon>
        <taxon>Mycobacteriales</taxon>
        <taxon>Nocardiaceae</taxon>
        <taxon>Rhodococcus</taxon>
    </lineage>
</organism>
<evidence type="ECO:0000313" key="4">
    <source>
        <dbReference type="EMBL" id="MDV2478530.1"/>
    </source>
</evidence>
<feature type="domain" description="HTH tetR-type" evidence="3">
    <location>
        <begin position="12"/>
        <end position="72"/>
    </location>
</feature>
<evidence type="ECO:0000259" key="3">
    <source>
        <dbReference type="PROSITE" id="PS50977"/>
    </source>
</evidence>
<dbReference type="InterPro" id="IPR001647">
    <property type="entry name" value="HTH_TetR"/>
</dbReference>
<dbReference type="Pfam" id="PF17940">
    <property type="entry name" value="TetR_C_31"/>
    <property type="match status" value="1"/>
</dbReference>
<keyword evidence="1 2" id="KW-0238">DNA-binding</keyword>
<gene>
    <name evidence="4" type="ORF">F8M49_29615</name>
</gene>
<reference evidence="4 5" key="1">
    <citation type="submission" date="2019-10" db="EMBL/GenBank/DDBJ databases">
        <title>Draft Genome Assembly of Rhodococcus zopfii DSM44189.</title>
        <authorList>
            <person name="Sutton J.M."/>
            <person name="Akob D.M."/>
            <person name="Bushman T.J."/>
        </authorList>
    </citation>
    <scope>NUCLEOTIDE SEQUENCE [LARGE SCALE GENOMIC DNA]</scope>
    <source>
        <strain evidence="4 5">DSM 44189</strain>
    </source>
</reference>
<proteinExistence type="predicted"/>
<evidence type="ECO:0000256" key="2">
    <source>
        <dbReference type="PROSITE-ProRule" id="PRU00335"/>
    </source>
</evidence>
<accession>A0ABU3WWZ8</accession>
<dbReference type="SUPFAM" id="SSF46689">
    <property type="entry name" value="Homeodomain-like"/>
    <property type="match status" value="1"/>
</dbReference>
<dbReference type="InterPro" id="IPR009057">
    <property type="entry name" value="Homeodomain-like_sf"/>
</dbReference>
<dbReference type="InterPro" id="IPR041583">
    <property type="entry name" value="TetR_C_31"/>
</dbReference>
<evidence type="ECO:0000256" key="1">
    <source>
        <dbReference type="ARBA" id="ARBA00023125"/>
    </source>
</evidence>
<dbReference type="EMBL" id="WBMO01000005">
    <property type="protein sequence ID" value="MDV2478530.1"/>
    <property type="molecule type" value="Genomic_DNA"/>
</dbReference>
<comment type="caution">
    <text evidence="4">The sequence shown here is derived from an EMBL/GenBank/DDBJ whole genome shotgun (WGS) entry which is preliminary data.</text>
</comment>
<sequence length="211" mass="22794">MGNVSTRVSGGDERRELVANSAIRIISRDGLRALTHRAVDQEAGIPQGSTSHHARTRLALLELVVDTLAERAIADAERAADVLSASPQGERRLSIAELAGIIAALVERLAERRDDMKARYALILELDDAPLLQRKLTTQSEVHAITREVTSSLLTGAGLSNSDERIEELISLTDSLVFTRTVIRVATPLESILAAYLRGVVRLPAGSTDKS</sequence>
<protein>
    <submittedName>
        <fullName evidence="4">TetR family transcriptional regulator</fullName>
    </submittedName>
</protein>
<dbReference type="PROSITE" id="PS50977">
    <property type="entry name" value="HTH_TETR_2"/>
    <property type="match status" value="1"/>
</dbReference>
<name>A0ABU3WWZ8_9NOCA</name>
<keyword evidence="5" id="KW-1185">Reference proteome</keyword>
<dbReference type="Proteomes" id="UP001275440">
    <property type="component" value="Unassembled WGS sequence"/>
</dbReference>